<accession>A0A0J6GN33</accession>
<evidence type="ECO:0000313" key="2">
    <source>
        <dbReference type="Proteomes" id="UP000036395"/>
    </source>
</evidence>
<dbReference type="PATRIC" id="fig|47884.3.peg.3451"/>
<name>A0A0J6GN33_PSETA</name>
<dbReference type="Proteomes" id="UP000036395">
    <property type="component" value="Unassembled WGS sequence"/>
</dbReference>
<sequence length="65" mass="7478">MLRRVSGFVLKSDGFCGIERSLNATGRQPKRKTPTNLSYRDCVFMGFFSLFVVHKNQTHIPRDDT</sequence>
<dbReference type="EMBL" id="JYLA01000006">
    <property type="protein sequence ID" value="KMM83768.1"/>
    <property type="molecule type" value="Genomic_DNA"/>
</dbReference>
<protein>
    <submittedName>
        <fullName evidence="1">Uncharacterized protein</fullName>
    </submittedName>
</protein>
<gene>
    <name evidence="1" type="ORF">TU78_14915</name>
</gene>
<dbReference type="AlphaFoldDB" id="A0A0J6GN33"/>
<evidence type="ECO:0000313" key="1">
    <source>
        <dbReference type="EMBL" id="KMM83768.1"/>
    </source>
</evidence>
<organism evidence="1 2">
    <name type="scientific">Pseudomonas taetrolens</name>
    <dbReference type="NCBI Taxonomy" id="47884"/>
    <lineage>
        <taxon>Bacteria</taxon>
        <taxon>Pseudomonadati</taxon>
        <taxon>Pseudomonadota</taxon>
        <taxon>Gammaproteobacteria</taxon>
        <taxon>Pseudomonadales</taxon>
        <taxon>Pseudomonadaceae</taxon>
        <taxon>Pseudomonas</taxon>
    </lineage>
</organism>
<proteinExistence type="predicted"/>
<comment type="caution">
    <text evidence="1">The sequence shown here is derived from an EMBL/GenBank/DDBJ whole genome shotgun (WGS) entry which is preliminary data.</text>
</comment>
<reference evidence="1 2" key="1">
    <citation type="submission" date="2015-02" db="EMBL/GenBank/DDBJ databases">
        <title>Pseudomonas helleri sp. nov. and Pseudomonas weihenstephanensis sp. nov., isolated from raw cows milk.</title>
        <authorList>
            <person name="von Neubeck M."/>
            <person name="Huptas C."/>
            <person name="Wenning M."/>
            <person name="Scherer S."/>
        </authorList>
    </citation>
    <scope>NUCLEOTIDE SEQUENCE [LARGE SCALE GENOMIC DNA]</scope>
    <source>
        <strain evidence="1 2">DSM 21104</strain>
    </source>
</reference>